<dbReference type="Gene3D" id="4.10.860.10">
    <property type="entry name" value="UVR domain"/>
    <property type="match status" value="1"/>
</dbReference>
<comment type="caution">
    <text evidence="18">The sequence shown here is derived from an EMBL/GenBank/DDBJ whole genome shotgun (WGS) entry which is preliminary data.</text>
</comment>
<organism evidence="18 19">
    <name type="scientific">Candidatus Muproteobacteria bacterium RBG_16_62_13</name>
    <dbReference type="NCBI Taxonomy" id="1817756"/>
    <lineage>
        <taxon>Bacteria</taxon>
        <taxon>Pseudomonadati</taxon>
        <taxon>Pseudomonadota</taxon>
        <taxon>Candidatus Muproteobacteria</taxon>
    </lineage>
</organism>
<dbReference type="STRING" id="1817756.A2140_07070"/>
<evidence type="ECO:0000256" key="7">
    <source>
        <dbReference type="ARBA" id="ARBA00022840"/>
    </source>
</evidence>
<dbReference type="CDD" id="cd17916">
    <property type="entry name" value="DEXHc_UvrB"/>
    <property type="match status" value="1"/>
</dbReference>
<dbReference type="NCBIfam" id="NF003673">
    <property type="entry name" value="PRK05298.1"/>
    <property type="match status" value="1"/>
</dbReference>
<dbReference type="PROSITE" id="PS51194">
    <property type="entry name" value="HELICASE_CTER"/>
    <property type="match status" value="1"/>
</dbReference>
<dbReference type="InterPro" id="IPR014001">
    <property type="entry name" value="Helicase_ATP-bd"/>
</dbReference>
<dbReference type="SUPFAM" id="SSF52540">
    <property type="entry name" value="P-loop containing nucleoside triphosphate hydrolases"/>
    <property type="match status" value="2"/>
</dbReference>
<dbReference type="GO" id="GO:0009432">
    <property type="term" value="P:SOS response"/>
    <property type="evidence" value="ECO:0007669"/>
    <property type="project" value="UniProtKB-UniRule"/>
</dbReference>
<evidence type="ECO:0000256" key="9">
    <source>
        <dbReference type="ARBA" id="ARBA00023204"/>
    </source>
</evidence>
<evidence type="ECO:0000256" key="6">
    <source>
        <dbReference type="ARBA" id="ARBA00022769"/>
    </source>
</evidence>
<keyword evidence="10 13" id="KW-0742">SOS response</keyword>
<feature type="binding site" evidence="13">
    <location>
        <begin position="39"/>
        <end position="46"/>
    </location>
    <ligand>
        <name>ATP</name>
        <dbReference type="ChEBI" id="CHEBI:30616"/>
    </ligand>
</feature>
<comment type="domain">
    <text evidence="13">The beta-hairpin motif is involved in DNA binding.</text>
</comment>
<dbReference type="Pfam" id="PF04851">
    <property type="entry name" value="ResIII"/>
    <property type="match status" value="1"/>
</dbReference>
<dbReference type="FunFam" id="3.40.50.300:FF:000477">
    <property type="entry name" value="UvrABC system protein B"/>
    <property type="match status" value="1"/>
</dbReference>
<evidence type="ECO:0000259" key="15">
    <source>
        <dbReference type="PROSITE" id="PS50151"/>
    </source>
</evidence>
<keyword evidence="8 13" id="KW-0267">Excision nuclease</keyword>
<dbReference type="Pfam" id="PF00271">
    <property type="entry name" value="Helicase_C"/>
    <property type="match status" value="1"/>
</dbReference>
<dbReference type="GO" id="GO:0005737">
    <property type="term" value="C:cytoplasm"/>
    <property type="evidence" value="ECO:0007669"/>
    <property type="project" value="UniProtKB-SubCell"/>
</dbReference>
<evidence type="ECO:0000256" key="10">
    <source>
        <dbReference type="ARBA" id="ARBA00023236"/>
    </source>
</evidence>
<evidence type="ECO:0000259" key="16">
    <source>
        <dbReference type="PROSITE" id="PS51192"/>
    </source>
</evidence>
<comment type="similarity">
    <text evidence="2 13 14">Belongs to the UvrB family.</text>
</comment>
<dbReference type="InterPro" id="IPR041471">
    <property type="entry name" value="UvrB_inter"/>
</dbReference>
<keyword evidence="5 13" id="KW-0227">DNA damage</keyword>
<dbReference type="Pfam" id="PF17757">
    <property type="entry name" value="UvrB_inter"/>
    <property type="match status" value="1"/>
</dbReference>
<reference evidence="18 19" key="1">
    <citation type="journal article" date="2016" name="Nat. Commun.">
        <title>Thousands of microbial genomes shed light on interconnected biogeochemical processes in an aquifer system.</title>
        <authorList>
            <person name="Anantharaman K."/>
            <person name="Brown C.T."/>
            <person name="Hug L.A."/>
            <person name="Sharon I."/>
            <person name="Castelle C.J."/>
            <person name="Probst A.J."/>
            <person name="Thomas B.C."/>
            <person name="Singh A."/>
            <person name="Wilkins M.J."/>
            <person name="Karaoz U."/>
            <person name="Brodie E.L."/>
            <person name="Williams K.H."/>
            <person name="Hubbard S.S."/>
            <person name="Banfield J.F."/>
        </authorList>
    </citation>
    <scope>NUCLEOTIDE SEQUENCE [LARGE SCALE GENOMIC DNA]</scope>
</reference>
<evidence type="ECO:0000256" key="12">
    <source>
        <dbReference type="ARBA" id="ARBA00029504"/>
    </source>
</evidence>
<comment type="function">
    <text evidence="13">The UvrABC repair system catalyzes the recognition and processing of DNA lesions. A damage recognition complex composed of 2 UvrA and 2 UvrB subunits scans DNA for abnormalities. Upon binding of the UvrA(2)B(2) complex to a putative damaged site, the DNA wraps around one UvrB monomer. DNA wrap is dependent on ATP binding by UvrB and probably causes local melting of the DNA helix, facilitating insertion of UvrB beta-hairpin between the DNA strands. Then UvrB probes one DNA strand for the presence of a lesion. If a lesion is found the UvrA subunits dissociate and the UvrB-DNA preincision complex is formed. This complex is subsequently bound by UvrC and the second UvrB is released. If no lesion is found, the DNA wraps around the other UvrB subunit that will check the other stand for damage.</text>
</comment>
<dbReference type="GO" id="GO:0009380">
    <property type="term" value="C:excinuclease repair complex"/>
    <property type="evidence" value="ECO:0007669"/>
    <property type="project" value="InterPro"/>
</dbReference>
<dbReference type="Pfam" id="PF02151">
    <property type="entry name" value="UVR"/>
    <property type="match status" value="1"/>
</dbReference>
<dbReference type="GO" id="GO:0016887">
    <property type="term" value="F:ATP hydrolysis activity"/>
    <property type="evidence" value="ECO:0007669"/>
    <property type="project" value="InterPro"/>
</dbReference>
<evidence type="ECO:0000256" key="1">
    <source>
        <dbReference type="ARBA" id="ARBA00004496"/>
    </source>
</evidence>
<dbReference type="InterPro" id="IPR006935">
    <property type="entry name" value="Helicase/UvrB_N"/>
</dbReference>
<dbReference type="InterPro" id="IPR027417">
    <property type="entry name" value="P-loop_NTPase"/>
</dbReference>
<keyword evidence="9 13" id="KW-0234">DNA repair</keyword>
<keyword evidence="3 13" id="KW-0963">Cytoplasm</keyword>
<dbReference type="NCBIfam" id="TIGR00631">
    <property type="entry name" value="uvrb"/>
    <property type="match status" value="1"/>
</dbReference>
<dbReference type="HAMAP" id="MF_00204">
    <property type="entry name" value="UvrB"/>
    <property type="match status" value="1"/>
</dbReference>
<sequence>MPDTFELVSHFTPAGDQPAAIDALTRGLEAGSAYQTLLGVTGSGKTFTIANVIVRQQRPALVLAPNKTLAAQLYAEFRDFFPRNAVEYFVSYYDYYQPEAYIPSTDTFIEKDAAINEQIEQMRLSATKALLERPDVIIVATVSAIYGLGDVDAYHGMILHLRLNTTLDQRAILRRLAEMQYTRNELDLQRGTFRVHGDTIDIFPAEAERLAVRVGLFGDEIDSLSEFDPLTGEIVNRLTRFTIYPKTHYVTPRETLLNIIPVIKEELRERVTQLRGLDKLVEAQRLEQRALYDLEMMRELGYCSGIENYSRYLSGRQPGEPPPTLIDYLPDNALLIVDESHVTVPQLGAMYKGDRSRKETLVEYGFRLPSALDNRPLRFDEFEKLMPQTIFVSATPGPYELDHSHGAVIDQVVRPTGLLDPEVEVRPVASQVDDLLSEARARTKLGERVLVTTLTKRMSEDLTEYLHEHDIRVRYLHSDIETVERVEILRDLRAGVFDVLVGINLLREGLDLPEVSLVAILDADKEGFLRSSRSLIQTIGRAARHVRGKAILYGDRITTAMQYALDETERRRARQTVYNRERGITPQSIRKAVKDLIEGMPGAPAPGSRAWPKAAEEVAEYETMPAPALAKLIARLEKQMYQHARNLEFEQAAALRDRITRIRDSKFGLIGQVRGNP</sequence>
<feature type="domain" description="Helicase C-terminal" evidence="17">
    <location>
        <begin position="431"/>
        <end position="597"/>
    </location>
</feature>
<dbReference type="CDD" id="cd18790">
    <property type="entry name" value="SF2_C_UvrB"/>
    <property type="match status" value="1"/>
</dbReference>
<evidence type="ECO:0000256" key="3">
    <source>
        <dbReference type="ARBA" id="ARBA00022490"/>
    </source>
</evidence>
<dbReference type="InterPro" id="IPR036876">
    <property type="entry name" value="UVR_dom_sf"/>
</dbReference>
<dbReference type="InterPro" id="IPR001943">
    <property type="entry name" value="UVR_dom"/>
</dbReference>
<evidence type="ECO:0000256" key="8">
    <source>
        <dbReference type="ARBA" id="ARBA00022881"/>
    </source>
</evidence>
<feature type="short sequence motif" description="Beta-hairpin" evidence="13">
    <location>
        <begin position="92"/>
        <end position="115"/>
    </location>
</feature>
<evidence type="ECO:0000256" key="13">
    <source>
        <dbReference type="HAMAP-Rule" id="MF_00204"/>
    </source>
</evidence>
<keyword evidence="7 13" id="KW-0067">ATP-binding</keyword>
<dbReference type="AlphaFoldDB" id="A0A1F6T4R8"/>
<dbReference type="EMBL" id="MFSQ01000064">
    <property type="protein sequence ID" value="OGI40122.1"/>
    <property type="molecule type" value="Genomic_DNA"/>
</dbReference>
<dbReference type="InterPro" id="IPR024759">
    <property type="entry name" value="UvrB_YAD/RRR_dom"/>
</dbReference>
<evidence type="ECO:0000256" key="4">
    <source>
        <dbReference type="ARBA" id="ARBA00022741"/>
    </source>
</evidence>
<dbReference type="PROSITE" id="PS50151">
    <property type="entry name" value="UVR"/>
    <property type="match status" value="1"/>
</dbReference>
<dbReference type="PANTHER" id="PTHR24029">
    <property type="entry name" value="UVRABC SYSTEM PROTEIN B"/>
    <property type="match status" value="1"/>
</dbReference>
<keyword evidence="6 13" id="KW-0228">DNA excision</keyword>
<comment type="subcellular location">
    <subcellularLocation>
        <location evidence="1 13 14">Cytoplasm</location>
    </subcellularLocation>
</comment>
<evidence type="ECO:0000313" key="19">
    <source>
        <dbReference type="Proteomes" id="UP000178379"/>
    </source>
</evidence>
<feature type="domain" description="Helicase ATP-binding" evidence="16">
    <location>
        <begin position="26"/>
        <end position="185"/>
    </location>
</feature>
<dbReference type="InterPro" id="IPR001650">
    <property type="entry name" value="Helicase_C-like"/>
</dbReference>
<evidence type="ECO:0000313" key="18">
    <source>
        <dbReference type="EMBL" id="OGI40122.1"/>
    </source>
</evidence>
<dbReference type="SMART" id="SM00487">
    <property type="entry name" value="DEXDc"/>
    <property type="match status" value="1"/>
</dbReference>
<evidence type="ECO:0000256" key="5">
    <source>
        <dbReference type="ARBA" id="ARBA00022763"/>
    </source>
</evidence>
<evidence type="ECO:0000259" key="17">
    <source>
        <dbReference type="PROSITE" id="PS51194"/>
    </source>
</evidence>
<gene>
    <name evidence="13" type="primary">uvrB</name>
    <name evidence="18" type="ORF">A2140_07070</name>
</gene>
<name>A0A1F6T4R8_9PROT</name>
<feature type="domain" description="UVR" evidence="15">
    <location>
        <begin position="630"/>
        <end position="665"/>
    </location>
</feature>
<evidence type="ECO:0000256" key="11">
    <source>
        <dbReference type="ARBA" id="ARBA00026033"/>
    </source>
</evidence>
<evidence type="ECO:0000256" key="14">
    <source>
        <dbReference type="RuleBase" id="RU003587"/>
    </source>
</evidence>
<dbReference type="Gene3D" id="3.40.50.300">
    <property type="entry name" value="P-loop containing nucleotide triphosphate hydrolases"/>
    <property type="match status" value="3"/>
</dbReference>
<dbReference type="GO" id="GO:0003677">
    <property type="term" value="F:DNA binding"/>
    <property type="evidence" value="ECO:0007669"/>
    <property type="project" value="UniProtKB-UniRule"/>
</dbReference>
<dbReference type="PROSITE" id="PS51192">
    <property type="entry name" value="HELICASE_ATP_BIND_1"/>
    <property type="match status" value="1"/>
</dbReference>
<accession>A0A1F6T4R8</accession>
<protein>
    <recommendedName>
        <fullName evidence="12 13">UvrABC system protein B</fullName>
        <shortName evidence="13">Protein UvrB</shortName>
    </recommendedName>
    <alternativeName>
        <fullName evidence="13">Excinuclease ABC subunit B</fullName>
    </alternativeName>
</protein>
<dbReference type="GO" id="GO:0006289">
    <property type="term" value="P:nucleotide-excision repair"/>
    <property type="evidence" value="ECO:0007669"/>
    <property type="project" value="UniProtKB-UniRule"/>
</dbReference>
<dbReference type="GO" id="GO:0009381">
    <property type="term" value="F:excinuclease ABC activity"/>
    <property type="evidence" value="ECO:0007669"/>
    <property type="project" value="UniProtKB-UniRule"/>
</dbReference>
<dbReference type="Pfam" id="PF12344">
    <property type="entry name" value="UvrB"/>
    <property type="match status" value="1"/>
</dbReference>
<keyword evidence="4 13" id="KW-0547">Nucleotide-binding</keyword>
<dbReference type="SMART" id="SM00490">
    <property type="entry name" value="HELICc"/>
    <property type="match status" value="1"/>
</dbReference>
<proteinExistence type="inferred from homology"/>
<dbReference type="SUPFAM" id="SSF46600">
    <property type="entry name" value="C-terminal UvrC-binding domain of UvrB"/>
    <property type="match status" value="1"/>
</dbReference>
<dbReference type="PANTHER" id="PTHR24029:SF0">
    <property type="entry name" value="UVRABC SYSTEM PROTEIN B"/>
    <property type="match status" value="1"/>
</dbReference>
<dbReference type="Proteomes" id="UP000178379">
    <property type="component" value="Unassembled WGS sequence"/>
</dbReference>
<dbReference type="GO" id="GO:0005524">
    <property type="term" value="F:ATP binding"/>
    <property type="evidence" value="ECO:0007669"/>
    <property type="project" value="UniProtKB-UniRule"/>
</dbReference>
<dbReference type="InterPro" id="IPR004807">
    <property type="entry name" value="UvrB"/>
</dbReference>
<evidence type="ECO:0000256" key="2">
    <source>
        <dbReference type="ARBA" id="ARBA00008533"/>
    </source>
</evidence>
<comment type="subunit">
    <text evidence="11 13 14">Forms a heterotetramer with UvrA during the search for lesions. Interacts with UvrC in an incision complex.</text>
</comment>